<dbReference type="InterPro" id="IPR001206">
    <property type="entry name" value="Diacylglycerol_kinase_cat_dom"/>
</dbReference>
<keyword evidence="2" id="KW-0444">Lipid biosynthesis</keyword>
<evidence type="ECO:0000259" key="12">
    <source>
        <dbReference type="PROSITE" id="PS50146"/>
    </source>
</evidence>
<feature type="domain" description="DAGKc" evidence="12">
    <location>
        <begin position="1"/>
        <end position="133"/>
    </location>
</feature>
<dbReference type="InterPro" id="IPR016064">
    <property type="entry name" value="NAD/diacylglycerol_kinase_sf"/>
</dbReference>
<keyword evidence="4" id="KW-0479">Metal-binding</keyword>
<keyword evidence="6" id="KW-0418">Kinase</keyword>
<evidence type="ECO:0000256" key="7">
    <source>
        <dbReference type="ARBA" id="ARBA00022840"/>
    </source>
</evidence>
<dbReference type="SMART" id="SM00046">
    <property type="entry name" value="DAGKc"/>
    <property type="match status" value="1"/>
</dbReference>
<dbReference type="InterPro" id="IPR017438">
    <property type="entry name" value="ATP-NAD_kinase_N"/>
</dbReference>
<dbReference type="GO" id="GO:0046872">
    <property type="term" value="F:metal ion binding"/>
    <property type="evidence" value="ECO:0007669"/>
    <property type="project" value="UniProtKB-KW"/>
</dbReference>
<keyword evidence="10" id="KW-0594">Phospholipid biosynthesis</keyword>
<evidence type="ECO:0000256" key="3">
    <source>
        <dbReference type="ARBA" id="ARBA00022679"/>
    </source>
</evidence>
<dbReference type="SUPFAM" id="SSF111331">
    <property type="entry name" value="NAD kinase/diacylglycerol kinase-like"/>
    <property type="match status" value="1"/>
</dbReference>
<evidence type="ECO:0000256" key="11">
    <source>
        <dbReference type="ARBA" id="ARBA00023264"/>
    </source>
</evidence>
<evidence type="ECO:0000256" key="9">
    <source>
        <dbReference type="ARBA" id="ARBA00023098"/>
    </source>
</evidence>
<evidence type="ECO:0000256" key="8">
    <source>
        <dbReference type="ARBA" id="ARBA00022842"/>
    </source>
</evidence>
<dbReference type="NCBIfam" id="TIGR00147">
    <property type="entry name" value="YegS/Rv2252/BmrU family lipid kinase"/>
    <property type="match status" value="1"/>
</dbReference>
<evidence type="ECO:0000256" key="4">
    <source>
        <dbReference type="ARBA" id="ARBA00022723"/>
    </source>
</evidence>
<keyword evidence="7" id="KW-0067">ATP-binding</keyword>
<keyword evidence="3" id="KW-0808">Transferase</keyword>
<evidence type="ECO:0000256" key="1">
    <source>
        <dbReference type="ARBA" id="ARBA00001946"/>
    </source>
</evidence>
<evidence type="ECO:0000256" key="6">
    <source>
        <dbReference type="ARBA" id="ARBA00022777"/>
    </source>
</evidence>
<keyword evidence="9" id="KW-0443">Lipid metabolism</keyword>
<evidence type="ECO:0000256" key="10">
    <source>
        <dbReference type="ARBA" id="ARBA00023209"/>
    </source>
</evidence>
<reference evidence="13" key="1">
    <citation type="submission" date="2020-05" db="EMBL/GenBank/DDBJ databases">
        <authorList>
            <person name="Chiriac C."/>
            <person name="Salcher M."/>
            <person name="Ghai R."/>
            <person name="Kavagutti S V."/>
        </authorList>
    </citation>
    <scope>NUCLEOTIDE SEQUENCE</scope>
</reference>
<evidence type="ECO:0000313" key="13">
    <source>
        <dbReference type="EMBL" id="CAB4671342.1"/>
    </source>
</evidence>
<evidence type="ECO:0000256" key="2">
    <source>
        <dbReference type="ARBA" id="ARBA00022516"/>
    </source>
</evidence>
<dbReference type="Pfam" id="PF00781">
    <property type="entry name" value="DAGK_cat"/>
    <property type="match status" value="1"/>
</dbReference>
<protein>
    <submittedName>
        <fullName evidence="13">Unannotated protein</fullName>
    </submittedName>
</protein>
<keyword evidence="8" id="KW-0460">Magnesium</keyword>
<keyword evidence="5" id="KW-0547">Nucleotide-binding</keyword>
<accession>A0A6J6MBX4</accession>
<dbReference type="Pfam" id="PF19279">
    <property type="entry name" value="YegS_C"/>
    <property type="match status" value="1"/>
</dbReference>
<name>A0A6J6MBX4_9ZZZZ</name>
<keyword evidence="11" id="KW-1208">Phospholipid metabolism</keyword>
<organism evidence="13">
    <name type="scientific">freshwater metagenome</name>
    <dbReference type="NCBI Taxonomy" id="449393"/>
    <lineage>
        <taxon>unclassified sequences</taxon>
        <taxon>metagenomes</taxon>
        <taxon>ecological metagenomes</taxon>
    </lineage>
</organism>
<dbReference type="EMBL" id="CAEZWW010000059">
    <property type="protein sequence ID" value="CAB4671342.1"/>
    <property type="molecule type" value="Genomic_DNA"/>
</dbReference>
<dbReference type="PANTHER" id="PTHR12358:SF106">
    <property type="entry name" value="LIPID KINASE YEGS"/>
    <property type="match status" value="1"/>
</dbReference>
<dbReference type="Gene3D" id="2.60.200.40">
    <property type="match status" value="1"/>
</dbReference>
<gene>
    <name evidence="13" type="ORF">UFOPK2310_00631</name>
</gene>
<dbReference type="InterPro" id="IPR045540">
    <property type="entry name" value="YegS/DAGK_C"/>
</dbReference>
<dbReference type="PANTHER" id="PTHR12358">
    <property type="entry name" value="SPHINGOSINE KINASE"/>
    <property type="match status" value="1"/>
</dbReference>
<dbReference type="GO" id="GO:0004143">
    <property type="term" value="F:ATP-dependent diacylglycerol kinase activity"/>
    <property type="evidence" value="ECO:0007669"/>
    <property type="project" value="TreeGrafter"/>
</dbReference>
<proteinExistence type="predicted"/>
<dbReference type="GO" id="GO:0005524">
    <property type="term" value="F:ATP binding"/>
    <property type="evidence" value="ECO:0007669"/>
    <property type="project" value="UniProtKB-KW"/>
</dbReference>
<evidence type="ECO:0000256" key="5">
    <source>
        <dbReference type="ARBA" id="ARBA00022741"/>
    </source>
</evidence>
<dbReference type="InterPro" id="IPR005218">
    <property type="entry name" value="Diacylglycerol/lipid_kinase"/>
</dbReference>
<dbReference type="AlphaFoldDB" id="A0A6J6MBX4"/>
<sequence>MTLRASFIVNAKAGNGAGLAAAGAAAQVLVAAGIEANILVPKSQADAELASHEAVRAGVDMVIACGGDGTINTVLQAVAQSSIILGVIPTGTGDDNSRTLGVPRGDPRAAASFIVEQAATPKTVDLAQVTLPDGQKRWYLGVLSTGFDSSVNERANQMRWPSGKSRYLLGILGELRAFSPVAYRVVIDGISYEDTAMLVSIGNGISYGGGMRVCPNALVDDGELDITWLHEVSKATFMRVFPTVYKGTHVNNPKVQMFRGKLITVEATGQIAYADGERLGPLPVEVKVVPGALRVLAR</sequence>
<comment type="cofactor">
    <cofactor evidence="1">
        <name>Mg(2+)</name>
        <dbReference type="ChEBI" id="CHEBI:18420"/>
    </cofactor>
</comment>
<dbReference type="PROSITE" id="PS50146">
    <property type="entry name" value="DAGK"/>
    <property type="match status" value="1"/>
</dbReference>
<dbReference type="GO" id="GO:0008654">
    <property type="term" value="P:phospholipid biosynthetic process"/>
    <property type="evidence" value="ECO:0007669"/>
    <property type="project" value="UniProtKB-KW"/>
</dbReference>
<dbReference type="InterPro" id="IPR050187">
    <property type="entry name" value="Lipid_Phosphate_FormReg"/>
</dbReference>
<dbReference type="GO" id="GO:0005886">
    <property type="term" value="C:plasma membrane"/>
    <property type="evidence" value="ECO:0007669"/>
    <property type="project" value="TreeGrafter"/>
</dbReference>
<dbReference type="Gene3D" id="3.40.50.10330">
    <property type="entry name" value="Probable inorganic polyphosphate/atp-NAD kinase, domain 1"/>
    <property type="match status" value="1"/>
</dbReference>